<proteinExistence type="inferred from homology"/>
<keyword evidence="1" id="KW-0547">Nucleotide-binding</keyword>
<dbReference type="Pfam" id="PF05970">
    <property type="entry name" value="PIF1"/>
    <property type="match status" value="1"/>
</dbReference>
<dbReference type="EMBL" id="JAPTSV010000007">
    <property type="protein sequence ID" value="KAJ1525955.1"/>
    <property type="molecule type" value="Genomic_DNA"/>
</dbReference>
<dbReference type="Pfam" id="PF14214">
    <property type="entry name" value="Helitron_like_N"/>
    <property type="match status" value="1"/>
</dbReference>
<comment type="caution">
    <text evidence="5">The sequence shown here is derived from an EMBL/GenBank/DDBJ whole genome shotgun (WGS) entry which is preliminary data.</text>
</comment>
<gene>
    <name evidence="5" type="ORF">ONE63_009140</name>
</gene>
<evidence type="ECO:0000259" key="2">
    <source>
        <dbReference type="Pfam" id="PF05970"/>
    </source>
</evidence>
<dbReference type="Gene3D" id="3.40.50.300">
    <property type="entry name" value="P-loop containing nucleotide triphosphate hydrolases"/>
    <property type="match status" value="2"/>
</dbReference>
<comment type="cofactor">
    <cofactor evidence="1">
        <name>Mg(2+)</name>
        <dbReference type="ChEBI" id="CHEBI:18420"/>
    </cofactor>
</comment>
<feature type="domain" description="DUF6570" evidence="4">
    <location>
        <begin position="68"/>
        <end position="164"/>
    </location>
</feature>
<dbReference type="Gene3D" id="3.60.10.10">
    <property type="entry name" value="Endonuclease/exonuclease/phosphatase"/>
    <property type="match status" value="1"/>
</dbReference>
<dbReference type="InterPro" id="IPR027417">
    <property type="entry name" value="P-loop_NTPase"/>
</dbReference>
<dbReference type="Proteomes" id="UP001075354">
    <property type="component" value="Chromosome 7"/>
</dbReference>
<comment type="catalytic activity">
    <reaction evidence="1">
        <text>ATP + H2O = ADP + phosphate + H(+)</text>
        <dbReference type="Rhea" id="RHEA:13065"/>
        <dbReference type="ChEBI" id="CHEBI:15377"/>
        <dbReference type="ChEBI" id="CHEBI:15378"/>
        <dbReference type="ChEBI" id="CHEBI:30616"/>
        <dbReference type="ChEBI" id="CHEBI:43474"/>
        <dbReference type="ChEBI" id="CHEBI:456216"/>
        <dbReference type="EC" id="5.6.2.3"/>
    </reaction>
</comment>
<dbReference type="EC" id="5.6.2.3" evidence="1"/>
<dbReference type="PANTHER" id="PTHR47642:SF5">
    <property type="entry name" value="ATP-DEPENDENT DNA HELICASE"/>
    <property type="match status" value="1"/>
</dbReference>
<dbReference type="SUPFAM" id="SSF56219">
    <property type="entry name" value="DNase I-like"/>
    <property type="match status" value="1"/>
</dbReference>
<evidence type="ECO:0000259" key="3">
    <source>
        <dbReference type="Pfam" id="PF14214"/>
    </source>
</evidence>
<keyword evidence="1" id="KW-0067">ATP-binding</keyword>
<dbReference type="InterPro" id="IPR010285">
    <property type="entry name" value="DNA_helicase_pif1-like_DEAD"/>
</dbReference>
<keyword evidence="1" id="KW-0227">DNA damage</keyword>
<dbReference type="InterPro" id="IPR025476">
    <property type="entry name" value="Helitron_helicase-like"/>
</dbReference>
<dbReference type="GO" id="GO:0005524">
    <property type="term" value="F:ATP binding"/>
    <property type="evidence" value="ECO:0007669"/>
    <property type="project" value="UniProtKB-KW"/>
</dbReference>
<dbReference type="InterPro" id="IPR046700">
    <property type="entry name" value="DUF6570"/>
</dbReference>
<evidence type="ECO:0000313" key="5">
    <source>
        <dbReference type="EMBL" id="KAJ1525955.1"/>
    </source>
</evidence>
<dbReference type="GO" id="GO:0000723">
    <property type="term" value="P:telomere maintenance"/>
    <property type="evidence" value="ECO:0007669"/>
    <property type="project" value="InterPro"/>
</dbReference>
<feature type="domain" description="DNA helicase Pif1-like DEAD-box helicase" evidence="2">
    <location>
        <begin position="955"/>
        <end position="1156"/>
    </location>
</feature>
<comment type="similarity">
    <text evidence="1">Belongs to the helicase family.</text>
</comment>
<evidence type="ECO:0000259" key="4">
    <source>
        <dbReference type="Pfam" id="PF20209"/>
    </source>
</evidence>
<dbReference type="GO" id="GO:0016787">
    <property type="term" value="F:hydrolase activity"/>
    <property type="evidence" value="ECO:0007669"/>
    <property type="project" value="UniProtKB-KW"/>
</dbReference>
<dbReference type="PANTHER" id="PTHR47642">
    <property type="entry name" value="ATP-DEPENDENT DNA HELICASE"/>
    <property type="match status" value="1"/>
</dbReference>
<dbReference type="Pfam" id="PF20209">
    <property type="entry name" value="DUF6570"/>
    <property type="match status" value="1"/>
</dbReference>
<dbReference type="CDD" id="cd18809">
    <property type="entry name" value="SF1_C_RecD"/>
    <property type="match status" value="1"/>
</dbReference>
<protein>
    <recommendedName>
        <fullName evidence="1">ATP-dependent DNA helicase</fullName>
        <ecNumber evidence="1">5.6.2.3</ecNumber>
    </recommendedName>
</protein>
<dbReference type="InterPro" id="IPR036691">
    <property type="entry name" value="Endo/exonu/phosph_ase_sf"/>
</dbReference>
<keyword evidence="1" id="KW-0347">Helicase</keyword>
<evidence type="ECO:0000256" key="1">
    <source>
        <dbReference type="RuleBase" id="RU363044"/>
    </source>
</evidence>
<feature type="domain" description="Helitron helicase-like" evidence="3">
    <location>
        <begin position="356"/>
        <end position="485"/>
    </location>
</feature>
<keyword evidence="1" id="KW-0378">Hydrolase</keyword>
<sequence>MAKERLQAKEILKNTAANNEIVDKERRKIAQKLWSKYVYEYELAIREHHSHKVEEEKFCRTCCVHIENGRIPLDCLNNGLDFPKVDKTIQKLNRVEERLLAPRHVFQTIWTVKGATGQYKTKGGIVNVPVNIDTTVRSLPRPIDDCSMIHVRIARKMEYIRDYMSGVVRTKLLYDAAKKFVTKPLAIQERCTLSNNWIINDDDNVSLDLNDEFYINNEIHETMMTSDSFYHLESEGIRVAPAQNYTPTSVLFDENCEYLAFPTVFGGHKLNPIYNGKPIPYSRVAKSLALRYDRRVAERGDLLLFLAKKLELLKLKGDIGICLRKKSIRSNNVTACDMLNNSYIDNVIQHNDGYKILKNVRSSPAHWQSEKSKVLAMIRQFGLPTFFLTLSSADIQWPELLVALKKNIDNEIISESEAESLSYSERARLLQKDPITCALHFDSRFKALKKTWDHPEGPFLGHKITHHYHRIEFQQRGSPHVHMLLWIDGAPQFDPAVPESRHHVCSFIDTMISCSSEILSANHIPLQTHKHTASCKRRNGIEGCRYNIPYFPMRKTCILQPLGEKYTPPETKQFSKILKRIRSQQECDSSLCMTYGEFLASVSITHQQYIMAIRSSIKSPQVFIKRCPKDMYISPFSLKCLQLMRSNQNIQFILDAYGAACYIIDYINKADRGMSKLMEDVLKEIREGNDSLHNSLKKISNAYYNNSELSIQEACYNILQLHLSECSEDDIFINTFPPTERVKLVKSQADLQKLSSESTDVFQPGLLDHYSCRPDSLLNITLAEFAANYTFTRHGSSNSLLLQNGNGYISKRTKPKIIRFRNYHYETNPDHFIREHIMLYLPWTNEQTDIICQDQEMLFRNNYQAISETKKLFNKLDEAVLLAAYSEASDRTDEAEEESESIRPAFDFDEFSLNDSHCYADIENELDQHERSSSVTFACPNMLNDIHYQNLMESLNQDQKDYVMHLAHHFSHSSSQLLHLLTGGAGVGKSLLIKALYQLLLRQFNSSPESNPDQAKILLCAYTGMASFNIGGQTIHSAFKLPVNQKTLNVLHPSISNTLSSAMKDVRLLIIDEISMVASHTLHMINERLQQIHGNKKLFGGISVLAVGDFNQLPPVFGSSVYGSNSPNPYRDIFSKSLWSNFQVFRLKQIMRQNDMAFQIALNNMAYGTMTETDIALLKTRQFKTLPSNIEESSNIVHLFATNNEVDKYNATCIKKIPGIETVCTASDVVTGHGSKLARRQLLYSAQHSKPQDTCGILRSLKLKLNARYMLTYNMNTQDGLFNGALGTLRKIDFGTNAAGQEKPLRLWIEFDGNSTGQLARQKNREIMKHYKIPETWTPIEPSVIAIKRRKTCSLMVNRKQFALTLAHAITIHKSQGLTLPKVVVHCNKGLRRSHLYVACSRATSLDGLFITGSFTPPLPLSETSPLASEYIRWKSNRIIPIFKHIRSNSSSSLNVLYHNIQSFNKHFLLAESDMNFTSNDILIFGETWSLPSDKLKFNEYKKIQAIHSSCSTYRKPSGIAIFLKRTLISQLLDSGSLNFTNKSGTIQAAWIKINKYIIVGLYAKPRTELALYNKLFKEITKIQPSNIILLGDMNINSRDVRSHHYIMQLLSKYKLSLRNQNESTTVCNTCLDWIISDKPLNCGTYMSLFSFHHPIWIKKA</sequence>
<keyword evidence="6" id="KW-1185">Reference proteome</keyword>
<dbReference type="GO" id="GO:0006310">
    <property type="term" value="P:DNA recombination"/>
    <property type="evidence" value="ECO:0007669"/>
    <property type="project" value="UniProtKB-KW"/>
</dbReference>
<dbReference type="GO" id="GO:0006281">
    <property type="term" value="P:DNA repair"/>
    <property type="evidence" value="ECO:0007669"/>
    <property type="project" value="UniProtKB-KW"/>
</dbReference>
<dbReference type="GO" id="GO:0043139">
    <property type="term" value="F:5'-3' DNA helicase activity"/>
    <property type="evidence" value="ECO:0007669"/>
    <property type="project" value="UniProtKB-EC"/>
</dbReference>
<dbReference type="InterPro" id="IPR051055">
    <property type="entry name" value="PIF1_helicase"/>
</dbReference>
<accession>A0AAV7XIM8</accession>
<reference evidence="5" key="1">
    <citation type="submission" date="2022-12" db="EMBL/GenBank/DDBJ databases">
        <title>Chromosome-level genome assembly of the bean flower thrips Megalurothrips usitatus.</title>
        <authorList>
            <person name="Ma L."/>
            <person name="Liu Q."/>
            <person name="Li H."/>
            <person name="Cai W."/>
        </authorList>
    </citation>
    <scope>NUCLEOTIDE SEQUENCE</scope>
    <source>
        <strain evidence="5">Cailab_2022a</strain>
    </source>
</reference>
<evidence type="ECO:0000313" key="6">
    <source>
        <dbReference type="Proteomes" id="UP001075354"/>
    </source>
</evidence>
<dbReference type="SUPFAM" id="SSF52540">
    <property type="entry name" value="P-loop containing nucleoside triphosphate hydrolases"/>
    <property type="match status" value="2"/>
</dbReference>
<keyword evidence="1" id="KW-0234">DNA repair</keyword>
<organism evidence="5 6">
    <name type="scientific">Megalurothrips usitatus</name>
    <name type="common">bean blossom thrips</name>
    <dbReference type="NCBI Taxonomy" id="439358"/>
    <lineage>
        <taxon>Eukaryota</taxon>
        <taxon>Metazoa</taxon>
        <taxon>Ecdysozoa</taxon>
        <taxon>Arthropoda</taxon>
        <taxon>Hexapoda</taxon>
        <taxon>Insecta</taxon>
        <taxon>Pterygota</taxon>
        <taxon>Neoptera</taxon>
        <taxon>Paraneoptera</taxon>
        <taxon>Thysanoptera</taxon>
        <taxon>Terebrantia</taxon>
        <taxon>Thripoidea</taxon>
        <taxon>Thripidae</taxon>
        <taxon>Megalurothrips</taxon>
    </lineage>
</organism>
<keyword evidence="1" id="KW-0233">DNA recombination</keyword>
<name>A0AAV7XIM8_9NEOP</name>